<name>A0AAV1RLK9_9ROSI</name>
<reference evidence="1 2" key="1">
    <citation type="submission" date="2024-01" db="EMBL/GenBank/DDBJ databases">
        <authorList>
            <person name="Waweru B."/>
        </authorList>
    </citation>
    <scope>NUCLEOTIDE SEQUENCE [LARGE SCALE GENOMIC DNA]</scope>
</reference>
<accession>A0AAV1RLK9</accession>
<organism evidence="1 2">
    <name type="scientific">Dovyalis caffra</name>
    <dbReference type="NCBI Taxonomy" id="77055"/>
    <lineage>
        <taxon>Eukaryota</taxon>
        <taxon>Viridiplantae</taxon>
        <taxon>Streptophyta</taxon>
        <taxon>Embryophyta</taxon>
        <taxon>Tracheophyta</taxon>
        <taxon>Spermatophyta</taxon>
        <taxon>Magnoliopsida</taxon>
        <taxon>eudicotyledons</taxon>
        <taxon>Gunneridae</taxon>
        <taxon>Pentapetalae</taxon>
        <taxon>rosids</taxon>
        <taxon>fabids</taxon>
        <taxon>Malpighiales</taxon>
        <taxon>Salicaceae</taxon>
        <taxon>Flacourtieae</taxon>
        <taxon>Dovyalis</taxon>
    </lineage>
</organism>
<dbReference type="Proteomes" id="UP001314170">
    <property type="component" value="Unassembled WGS sequence"/>
</dbReference>
<gene>
    <name evidence="1" type="ORF">DCAF_LOCUS12610</name>
</gene>
<protein>
    <submittedName>
        <fullName evidence="1">Uncharacterized protein</fullName>
    </submittedName>
</protein>
<keyword evidence="2" id="KW-1185">Reference proteome</keyword>
<proteinExistence type="predicted"/>
<evidence type="ECO:0000313" key="2">
    <source>
        <dbReference type="Proteomes" id="UP001314170"/>
    </source>
</evidence>
<dbReference type="EMBL" id="CAWUPB010001087">
    <property type="protein sequence ID" value="CAK7337574.1"/>
    <property type="molecule type" value="Genomic_DNA"/>
</dbReference>
<evidence type="ECO:0000313" key="1">
    <source>
        <dbReference type="EMBL" id="CAK7337574.1"/>
    </source>
</evidence>
<dbReference type="AlphaFoldDB" id="A0AAV1RLK9"/>
<sequence length="124" mass="13858">MHAPTIGTPSARNLKVGSHRRNVTINEASSKNDVVGMDVAINENDGQRATSHNDVRDGEPMTQITVDLKAIIEKLVDRMDSTDLELKQAVVQVNNEAVVQIKVPTIYERYSPISRKLRCHQCKH</sequence>
<comment type="caution">
    <text evidence="1">The sequence shown here is derived from an EMBL/GenBank/DDBJ whole genome shotgun (WGS) entry which is preliminary data.</text>
</comment>